<dbReference type="PANTHER" id="PTHR35007:SF3">
    <property type="entry name" value="POSSIBLE CONSERVED ALANINE RICH MEMBRANE PROTEIN"/>
    <property type="match status" value="1"/>
</dbReference>
<keyword evidence="4 6" id="KW-1133">Transmembrane helix</keyword>
<gene>
    <name evidence="8" type="ORF">P5G46_04735</name>
</gene>
<dbReference type="PANTHER" id="PTHR35007">
    <property type="entry name" value="INTEGRAL MEMBRANE PROTEIN-RELATED"/>
    <property type="match status" value="1"/>
</dbReference>
<dbReference type="RefSeq" id="WP_408905089.1">
    <property type="nucleotide sequence ID" value="NZ_JAROCE010000001.1"/>
</dbReference>
<dbReference type="InterPro" id="IPR018076">
    <property type="entry name" value="T2SS_GspF_dom"/>
</dbReference>
<feature type="transmembrane region" description="Helical" evidence="6">
    <location>
        <begin position="263"/>
        <end position="288"/>
    </location>
</feature>
<evidence type="ECO:0000256" key="5">
    <source>
        <dbReference type="ARBA" id="ARBA00023136"/>
    </source>
</evidence>
<dbReference type="EMBL" id="JAROCE010000001">
    <property type="protein sequence ID" value="MFM2719803.1"/>
    <property type="molecule type" value="Genomic_DNA"/>
</dbReference>
<evidence type="ECO:0000256" key="2">
    <source>
        <dbReference type="ARBA" id="ARBA00022475"/>
    </source>
</evidence>
<keyword evidence="9" id="KW-1185">Reference proteome</keyword>
<comment type="subcellular location">
    <subcellularLocation>
        <location evidence="1">Cell membrane</location>
        <topology evidence="1">Multi-pass membrane protein</topology>
    </subcellularLocation>
</comment>
<keyword evidence="2" id="KW-1003">Cell membrane</keyword>
<organism evidence="8 9">
    <name type="scientific">Microbacterium mcarthurae</name>
    <dbReference type="NCBI Taxonomy" id="3035918"/>
    <lineage>
        <taxon>Bacteria</taxon>
        <taxon>Bacillati</taxon>
        <taxon>Actinomycetota</taxon>
        <taxon>Actinomycetes</taxon>
        <taxon>Micrococcales</taxon>
        <taxon>Microbacteriaceae</taxon>
        <taxon>Microbacterium</taxon>
    </lineage>
</organism>
<reference evidence="8 9" key="1">
    <citation type="submission" date="2023-03" db="EMBL/GenBank/DDBJ databases">
        <title>MT1 and MT2 Draft Genomes of Novel Species.</title>
        <authorList>
            <person name="Venkateswaran K."/>
        </authorList>
    </citation>
    <scope>NUCLEOTIDE SEQUENCE [LARGE SCALE GENOMIC DNA]</scope>
    <source>
        <strain evidence="8 9">IF8SW-P5</strain>
    </source>
</reference>
<dbReference type="Pfam" id="PF00482">
    <property type="entry name" value="T2SSF"/>
    <property type="match status" value="1"/>
</dbReference>
<feature type="domain" description="Type II secretion system protein GspF" evidence="7">
    <location>
        <begin position="19"/>
        <end position="124"/>
    </location>
</feature>
<feature type="transmembrane region" description="Helical" evidence="6">
    <location>
        <begin position="147"/>
        <end position="166"/>
    </location>
</feature>
<evidence type="ECO:0000256" key="6">
    <source>
        <dbReference type="SAM" id="Phobius"/>
    </source>
</evidence>
<name>A0ABW9GDJ1_9MICO</name>
<evidence type="ECO:0000259" key="7">
    <source>
        <dbReference type="Pfam" id="PF00482"/>
    </source>
</evidence>
<evidence type="ECO:0000313" key="9">
    <source>
        <dbReference type="Proteomes" id="UP001630303"/>
    </source>
</evidence>
<evidence type="ECO:0000256" key="3">
    <source>
        <dbReference type="ARBA" id="ARBA00022692"/>
    </source>
</evidence>
<evidence type="ECO:0000256" key="4">
    <source>
        <dbReference type="ARBA" id="ARBA00022989"/>
    </source>
</evidence>
<dbReference type="Proteomes" id="UP001630303">
    <property type="component" value="Unassembled WGS sequence"/>
</dbReference>
<keyword evidence="3 6" id="KW-0812">Transmembrane</keyword>
<accession>A0ABW9GDJ1</accession>
<sequence>MRTARREDSDAVIIETTMRLAVLLTAGVAVASAWAHLAKAGDPLLVRAAHAAESGGDVAAVLRSGEGAWPDIAAVWAVAVNVGAPLADTLRSAVAALQAATEVRAEVTVALAEPAATARLLTWLPLLGVPLGCVLGLDLLRVVREPFGACCVIGGLMLVGISHVWTSRLARRARPSPGIPGWGAELLALALASGASIDRARELADGHRSLAEAEPPEGVDAALDLSMSAGAPAVDLLRGEAWLARHRARTRGREAAARLSTRLLVPLGVCTLPAFLLLAVVPAVLGIVRSTVVPV</sequence>
<keyword evidence="5 6" id="KW-0472">Membrane</keyword>
<evidence type="ECO:0000256" key="1">
    <source>
        <dbReference type="ARBA" id="ARBA00004651"/>
    </source>
</evidence>
<evidence type="ECO:0000313" key="8">
    <source>
        <dbReference type="EMBL" id="MFM2719803.1"/>
    </source>
</evidence>
<feature type="transmembrane region" description="Helical" evidence="6">
    <location>
        <begin position="20"/>
        <end position="37"/>
    </location>
</feature>
<protein>
    <submittedName>
        <fullName evidence="8">Pilus assembly protein TadB</fullName>
    </submittedName>
</protein>
<comment type="caution">
    <text evidence="8">The sequence shown here is derived from an EMBL/GenBank/DDBJ whole genome shotgun (WGS) entry which is preliminary data.</text>
</comment>
<proteinExistence type="predicted"/>